<reference evidence="1 2" key="1">
    <citation type="submission" date="2021-01" db="EMBL/GenBank/DDBJ databases">
        <title>Complete genome sequence of Erwinia rhapontici MAFF 311153.</title>
        <authorList>
            <person name="Morohoshi T."/>
            <person name="Someya N."/>
        </authorList>
    </citation>
    <scope>NUCLEOTIDE SEQUENCE [LARGE SCALE GENOMIC DNA]</scope>
    <source>
        <strain evidence="1 2">MAFF 311153</strain>
    </source>
</reference>
<keyword evidence="2" id="KW-1185">Reference proteome</keyword>
<dbReference type="EMBL" id="AP024329">
    <property type="protein sequence ID" value="BCQ35274.1"/>
    <property type="molecule type" value="Genomic_DNA"/>
</dbReference>
<evidence type="ECO:0000313" key="2">
    <source>
        <dbReference type="Proteomes" id="UP000677515"/>
    </source>
</evidence>
<sequence>METSTLTLINLIREQGLKPGKGHLLPTEHPHQSIYFNQRTNTRVIIESKKETISLWLIPQNIVIPTENLIEKFEEYSFNINFISDADFKRFINKIDSEAFEKIITTPG</sequence>
<accession>A0ABM7N1I4</accession>
<protein>
    <submittedName>
        <fullName evidence="1">Uncharacterized protein</fullName>
    </submittedName>
</protein>
<dbReference type="RefSeq" id="WP_212812832.1">
    <property type="nucleotide sequence ID" value="NZ_AP024329.1"/>
</dbReference>
<proteinExistence type="predicted"/>
<name>A0ABM7N1I4_ERWRD</name>
<evidence type="ECO:0000313" key="1">
    <source>
        <dbReference type="EMBL" id="BCQ35274.1"/>
    </source>
</evidence>
<organism evidence="1 2">
    <name type="scientific">Erwinia rhapontici</name>
    <name type="common">Pectobacterium rhapontici</name>
    <dbReference type="NCBI Taxonomy" id="55212"/>
    <lineage>
        <taxon>Bacteria</taxon>
        <taxon>Pseudomonadati</taxon>
        <taxon>Pseudomonadota</taxon>
        <taxon>Gammaproteobacteria</taxon>
        <taxon>Enterobacterales</taxon>
        <taxon>Erwiniaceae</taxon>
        <taxon>Erwinia</taxon>
    </lineage>
</organism>
<gene>
    <name evidence="1" type="ORF">ERHA53_26170</name>
</gene>
<dbReference type="Proteomes" id="UP000677515">
    <property type="component" value="Chromosome"/>
</dbReference>